<keyword evidence="11" id="KW-1185">Reference proteome</keyword>
<comment type="subcellular location">
    <subcellularLocation>
        <location evidence="1">Membrane</location>
        <topology evidence="1">Peripheral membrane protein</topology>
    </subcellularLocation>
</comment>
<dbReference type="SUPFAM" id="SSF52943">
    <property type="entry name" value="ATP synthase (F1-ATPase), gamma subunit"/>
    <property type="match status" value="1"/>
</dbReference>
<keyword evidence="7" id="KW-0139">CF(1)</keyword>
<sequence>MEVPSPAGLGVGDVNFPRTRLLCDGCPPLGWDRCAKIIKHKHNHKQRNTSECAHPVVGQVILFSTRPVEFDAMTLTYNNVEFDTYSAESKQLYSLLITNKAKYPGNRLKTLSADLELSDPLHEVFLIPYNMAGDYLLMSFSEIGKRPPQFCEATFIAQEILDSGFQFDMGEMYYNWFKSVVSYRTQRKPLHSFDTLNSISGEGGLQFSFNRELPQESRLLGIKDRVKMAKGALNLTKATSSTQNADLMEALLLPFEEKMERKGLTSSQLSLSSTGSTASPDPSLVSTPSTTRFSFPLSSSTPSSCISLPFSDAVSPISPPHAEHTPQRIQITTPLAENE</sequence>
<keyword evidence="6" id="KW-0472">Membrane</keyword>
<dbReference type="AlphaFoldDB" id="A0A2B4REX4"/>
<evidence type="ECO:0000256" key="6">
    <source>
        <dbReference type="ARBA" id="ARBA00023136"/>
    </source>
</evidence>
<keyword evidence="5" id="KW-0406">Ion transport</keyword>
<evidence type="ECO:0000256" key="4">
    <source>
        <dbReference type="ARBA" id="ARBA00022781"/>
    </source>
</evidence>
<dbReference type="STRING" id="50429.A0A2B4REX4"/>
<keyword evidence="3" id="KW-0813">Transport</keyword>
<feature type="region of interest" description="Disordered" evidence="9">
    <location>
        <begin position="264"/>
        <end position="293"/>
    </location>
</feature>
<proteinExistence type="inferred from homology"/>
<dbReference type="EMBL" id="LSMT01000722">
    <property type="protein sequence ID" value="PFX14825.1"/>
    <property type="molecule type" value="Genomic_DNA"/>
</dbReference>
<organism evidence="10 11">
    <name type="scientific">Stylophora pistillata</name>
    <name type="common">Smooth cauliflower coral</name>
    <dbReference type="NCBI Taxonomy" id="50429"/>
    <lineage>
        <taxon>Eukaryota</taxon>
        <taxon>Metazoa</taxon>
        <taxon>Cnidaria</taxon>
        <taxon>Anthozoa</taxon>
        <taxon>Hexacorallia</taxon>
        <taxon>Scleractinia</taxon>
        <taxon>Astrocoeniina</taxon>
        <taxon>Pocilloporidae</taxon>
        <taxon>Stylophora</taxon>
    </lineage>
</organism>
<evidence type="ECO:0000313" key="11">
    <source>
        <dbReference type="Proteomes" id="UP000225706"/>
    </source>
</evidence>
<reference evidence="11" key="1">
    <citation type="journal article" date="2017" name="bioRxiv">
        <title>Comparative analysis of the genomes of Stylophora pistillata and Acropora digitifera provides evidence for extensive differences between species of corals.</title>
        <authorList>
            <person name="Voolstra C.R."/>
            <person name="Li Y."/>
            <person name="Liew Y.J."/>
            <person name="Baumgarten S."/>
            <person name="Zoccola D."/>
            <person name="Flot J.-F."/>
            <person name="Tambutte S."/>
            <person name="Allemand D."/>
            <person name="Aranda M."/>
        </authorList>
    </citation>
    <scope>NUCLEOTIDE SEQUENCE [LARGE SCALE GENOMIC DNA]</scope>
</reference>
<dbReference type="GO" id="GO:0046933">
    <property type="term" value="F:proton-transporting ATP synthase activity, rotational mechanism"/>
    <property type="evidence" value="ECO:0007669"/>
    <property type="project" value="InterPro"/>
</dbReference>
<evidence type="ECO:0000256" key="9">
    <source>
        <dbReference type="SAM" id="MobiDB-lite"/>
    </source>
</evidence>
<dbReference type="Gene3D" id="3.40.1380.10">
    <property type="match status" value="1"/>
</dbReference>
<evidence type="ECO:0000256" key="1">
    <source>
        <dbReference type="ARBA" id="ARBA00004170"/>
    </source>
</evidence>
<evidence type="ECO:0000256" key="5">
    <source>
        <dbReference type="ARBA" id="ARBA00023065"/>
    </source>
</evidence>
<evidence type="ECO:0000313" key="10">
    <source>
        <dbReference type="EMBL" id="PFX14825.1"/>
    </source>
</evidence>
<evidence type="ECO:0000256" key="7">
    <source>
        <dbReference type="ARBA" id="ARBA00023196"/>
    </source>
</evidence>
<keyword evidence="4" id="KW-0375">Hydrogen ion transport</keyword>
<feature type="compositionally biased region" description="Low complexity" evidence="9">
    <location>
        <begin position="264"/>
        <end position="279"/>
    </location>
</feature>
<comment type="caution">
    <text evidence="10">The sequence shown here is derived from an EMBL/GenBank/DDBJ whole genome shotgun (WGS) entry which is preliminary data.</text>
</comment>
<dbReference type="Proteomes" id="UP000225706">
    <property type="component" value="Unassembled WGS sequence"/>
</dbReference>
<dbReference type="InterPro" id="IPR035968">
    <property type="entry name" value="ATP_synth_F1_ATPase_gsu"/>
</dbReference>
<feature type="compositionally biased region" description="Polar residues" evidence="9">
    <location>
        <begin position="327"/>
        <end position="339"/>
    </location>
</feature>
<evidence type="ECO:0000256" key="2">
    <source>
        <dbReference type="ARBA" id="ARBA00007681"/>
    </source>
</evidence>
<evidence type="ECO:0000256" key="8">
    <source>
        <dbReference type="ARBA" id="ARBA00023310"/>
    </source>
</evidence>
<dbReference type="GO" id="GO:0045259">
    <property type="term" value="C:proton-transporting ATP synthase complex"/>
    <property type="evidence" value="ECO:0007669"/>
    <property type="project" value="UniProtKB-KW"/>
</dbReference>
<protein>
    <submittedName>
        <fullName evidence="10">ATP synthase subunit gamma, mitochondrial</fullName>
    </submittedName>
</protein>
<accession>A0A2B4REX4</accession>
<evidence type="ECO:0000256" key="3">
    <source>
        <dbReference type="ARBA" id="ARBA00022448"/>
    </source>
</evidence>
<comment type="similarity">
    <text evidence="2">Belongs to the ATPase gamma chain family.</text>
</comment>
<feature type="region of interest" description="Disordered" evidence="9">
    <location>
        <begin position="311"/>
        <end position="339"/>
    </location>
</feature>
<gene>
    <name evidence="10" type="primary">ATP5C1</name>
    <name evidence="10" type="ORF">AWC38_SpisGene20989</name>
</gene>
<name>A0A2B4REX4_STYPI</name>
<keyword evidence="8" id="KW-0066">ATP synthesis</keyword>